<protein>
    <recommendedName>
        <fullName evidence="3">NB-ARC domain-containing protein</fullName>
    </recommendedName>
</protein>
<dbReference type="EnsemblPlants" id="LPERR10G01250.1">
    <property type="protein sequence ID" value="LPERR10G01250.1"/>
    <property type="gene ID" value="LPERR10G01250"/>
</dbReference>
<dbReference type="STRING" id="77586.A0A0D9XHL1"/>
<sequence length="370" mass="42802">MERLQHLLLKVHMIVEEAEGRCITNSKMLLQLKKIMEAMYKGYHVLDIIKHRTLCSSLFEEEVEKQQIINILMQDNIPPFAPTVLPIIGPSRVGKRTLVADVCNNEIVRSHFSSILHLTTENIWKMEHATFRQNRDLVVVEFTADIDDDNWKTFYASCTHMARGSKIIIVSKIRKLSRFGTVRPIHLNSLSLEEYSYLFKVLAFGSINPEEHPRLASIANEMSVLLGGSFITANVCADMFRKNQNVHFWLHVLKKYRTAVQNNFTVFREHPKLLMEKDHQIDITKFVSSPSPLLLMPPCDGDEPKRELSKVMFGDLIAGTAVLPKEDFELIAWESRLPPYRRFAGIATYYDDKNLQYTALTQKKRRRLDK</sequence>
<accession>A0A0D9XHL1</accession>
<keyword evidence="2" id="KW-1185">Reference proteome</keyword>
<evidence type="ECO:0008006" key="3">
    <source>
        <dbReference type="Google" id="ProtNLM"/>
    </source>
</evidence>
<dbReference type="Gramene" id="LPERR10G01250.1">
    <property type="protein sequence ID" value="LPERR10G01250.1"/>
    <property type="gene ID" value="LPERR10G01250"/>
</dbReference>
<dbReference type="AlphaFoldDB" id="A0A0D9XHL1"/>
<reference evidence="1 2" key="1">
    <citation type="submission" date="2012-08" db="EMBL/GenBank/DDBJ databases">
        <title>Oryza genome evolution.</title>
        <authorList>
            <person name="Wing R.A."/>
        </authorList>
    </citation>
    <scope>NUCLEOTIDE SEQUENCE</scope>
</reference>
<dbReference type="eggNOG" id="KOG4658">
    <property type="taxonomic scope" value="Eukaryota"/>
</dbReference>
<evidence type="ECO:0000313" key="2">
    <source>
        <dbReference type="Proteomes" id="UP000032180"/>
    </source>
</evidence>
<reference evidence="2" key="2">
    <citation type="submission" date="2013-12" db="EMBL/GenBank/DDBJ databases">
        <authorList>
            <person name="Yu Y."/>
            <person name="Lee S."/>
            <person name="de Baynast K."/>
            <person name="Wissotski M."/>
            <person name="Liu L."/>
            <person name="Talag J."/>
            <person name="Goicoechea J."/>
            <person name="Angelova A."/>
            <person name="Jetty R."/>
            <person name="Kudrna D."/>
            <person name="Golser W."/>
            <person name="Rivera L."/>
            <person name="Zhang J."/>
            <person name="Wing R."/>
        </authorList>
    </citation>
    <scope>NUCLEOTIDE SEQUENCE</scope>
</reference>
<dbReference type="SUPFAM" id="SSF52540">
    <property type="entry name" value="P-loop containing nucleoside triphosphate hydrolases"/>
    <property type="match status" value="1"/>
</dbReference>
<evidence type="ECO:0000313" key="1">
    <source>
        <dbReference type="EnsemblPlants" id="LPERR10G01250.1"/>
    </source>
</evidence>
<name>A0A0D9XHL1_9ORYZ</name>
<dbReference type="PANTHER" id="PTHR33377:SF24">
    <property type="entry name" value="OS10G0134900 PROTEIN"/>
    <property type="match status" value="1"/>
</dbReference>
<dbReference type="InterPro" id="IPR027417">
    <property type="entry name" value="P-loop_NTPase"/>
</dbReference>
<reference evidence="1" key="3">
    <citation type="submission" date="2015-04" db="UniProtKB">
        <authorList>
            <consortium name="EnsemblPlants"/>
        </authorList>
    </citation>
    <scope>IDENTIFICATION</scope>
</reference>
<dbReference type="HOGENOM" id="CLU_001090_0_0_1"/>
<dbReference type="Proteomes" id="UP000032180">
    <property type="component" value="Chromosome 10"/>
</dbReference>
<dbReference type="PANTHER" id="PTHR33377">
    <property type="entry name" value="OS10G0134700 PROTEIN-RELATED"/>
    <property type="match status" value="1"/>
</dbReference>
<organism evidence="1 2">
    <name type="scientific">Leersia perrieri</name>
    <dbReference type="NCBI Taxonomy" id="77586"/>
    <lineage>
        <taxon>Eukaryota</taxon>
        <taxon>Viridiplantae</taxon>
        <taxon>Streptophyta</taxon>
        <taxon>Embryophyta</taxon>
        <taxon>Tracheophyta</taxon>
        <taxon>Spermatophyta</taxon>
        <taxon>Magnoliopsida</taxon>
        <taxon>Liliopsida</taxon>
        <taxon>Poales</taxon>
        <taxon>Poaceae</taxon>
        <taxon>BOP clade</taxon>
        <taxon>Oryzoideae</taxon>
        <taxon>Oryzeae</taxon>
        <taxon>Oryzinae</taxon>
        <taxon>Leersia</taxon>
    </lineage>
</organism>
<proteinExistence type="predicted"/>